<dbReference type="InterPro" id="IPR001750">
    <property type="entry name" value="ND/Mrp_TM"/>
</dbReference>
<dbReference type="GO" id="GO:0008137">
    <property type="term" value="F:NADH dehydrogenase (ubiquinone) activity"/>
    <property type="evidence" value="ECO:0007669"/>
    <property type="project" value="InterPro"/>
</dbReference>
<proteinExistence type="inferred from homology"/>
<feature type="transmembrane region" description="Helical" evidence="6">
    <location>
        <begin position="6"/>
        <end position="28"/>
    </location>
</feature>
<organism evidence="9 10">
    <name type="scientific">Rubrimonas cliftonensis</name>
    <dbReference type="NCBI Taxonomy" id="89524"/>
    <lineage>
        <taxon>Bacteria</taxon>
        <taxon>Pseudomonadati</taxon>
        <taxon>Pseudomonadota</taxon>
        <taxon>Alphaproteobacteria</taxon>
        <taxon>Rhodobacterales</taxon>
        <taxon>Paracoccaceae</taxon>
        <taxon>Rubrimonas</taxon>
    </lineage>
</organism>
<gene>
    <name evidence="6" type="primary">nuoN</name>
    <name evidence="9" type="ORF">SAMN05444370_103483</name>
</gene>
<keyword evidence="10" id="KW-1185">Reference proteome</keyword>
<keyword evidence="6" id="KW-1278">Translocase</keyword>
<feature type="transmembrane region" description="Helical" evidence="6">
    <location>
        <begin position="392"/>
        <end position="422"/>
    </location>
</feature>
<dbReference type="EC" id="7.1.1.-" evidence="6"/>
<comment type="subunit">
    <text evidence="6">NDH-1 is composed of 14 different subunits. Subunits NuoA, H, J, K, L, M, N constitute the membrane sector of the complex.</text>
</comment>
<keyword evidence="6" id="KW-0874">Quinone</keyword>
<name>A0A1H3ZDE6_9RHOB</name>
<dbReference type="GO" id="GO:0005886">
    <property type="term" value="C:plasma membrane"/>
    <property type="evidence" value="ECO:0007669"/>
    <property type="project" value="UniProtKB-SubCell"/>
</dbReference>
<comment type="subcellular location">
    <subcellularLocation>
        <location evidence="6">Cell membrane</location>
        <topology evidence="6">Multi-pass membrane protein</topology>
    </subcellularLocation>
    <subcellularLocation>
        <location evidence="2">Endomembrane system</location>
        <topology evidence="2">Multi-pass membrane protein</topology>
    </subcellularLocation>
    <subcellularLocation>
        <location evidence="7">Membrane</location>
        <topology evidence="7">Multi-pass membrane protein</topology>
    </subcellularLocation>
</comment>
<keyword evidence="4 6" id="KW-1133">Transmembrane helix</keyword>
<keyword evidence="5 6" id="KW-0472">Membrane</keyword>
<feature type="domain" description="NADH:quinone oxidoreductase/Mrp antiporter transmembrane" evidence="8">
    <location>
        <begin position="123"/>
        <end position="417"/>
    </location>
</feature>
<keyword evidence="6" id="KW-1003">Cell membrane</keyword>
<dbReference type="PANTHER" id="PTHR22773">
    <property type="entry name" value="NADH DEHYDROGENASE"/>
    <property type="match status" value="1"/>
</dbReference>
<evidence type="ECO:0000259" key="8">
    <source>
        <dbReference type="Pfam" id="PF00361"/>
    </source>
</evidence>
<keyword evidence="6" id="KW-0830">Ubiquinone</keyword>
<dbReference type="RefSeq" id="WP_093251309.1">
    <property type="nucleotide sequence ID" value="NZ_FNQM01000003.1"/>
</dbReference>
<dbReference type="GO" id="GO:0042773">
    <property type="term" value="P:ATP synthesis coupled electron transport"/>
    <property type="evidence" value="ECO:0007669"/>
    <property type="project" value="InterPro"/>
</dbReference>
<feature type="transmembrane region" description="Helical" evidence="6">
    <location>
        <begin position="365"/>
        <end position="386"/>
    </location>
</feature>
<comment type="catalytic activity">
    <reaction evidence="6">
        <text>a quinone + NADH + 5 H(+)(in) = a quinol + NAD(+) + 4 H(+)(out)</text>
        <dbReference type="Rhea" id="RHEA:57888"/>
        <dbReference type="ChEBI" id="CHEBI:15378"/>
        <dbReference type="ChEBI" id="CHEBI:24646"/>
        <dbReference type="ChEBI" id="CHEBI:57540"/>
        <dbReference type="ChEBI" id="CHEBI:57945"/>
        <dbReference type="ChEBI" id="CHEBI:132124"/>
    </reaction>
</comment>
<evidence type="ECO:0000313" key="9">
    <source>
        <dbReference type="EMBL" id="SEA21401.1"/>
    </source>
</evidence>
<dbReference type="NCBIfam" id="NF004440">
    <property type="entry name" value="PRK05777.1-3"/>
    <property type="match status" value="1"/>
</dbReference>
<dbReference type="InterPro" id="IPR010096">
    <property type="entry name" value="NADH-Q_OxRdtase_suN/2"/>
</dbReference>
<evidence type="ECO:0000256" key="3">
    <source>
        <dbReference type="ARBA" id="ARBA00022692"/>
    </source>
</evidence>
<dbReference type="PRINTS" id="PR01434">
    <property type="entry name" value="NADHDHGNASE5"/>
</dbReference>
<evidence type="ECO:0000256" key="7">
    <source>
        <dbReference type="RuleBase" id="RU000320"/>
    </source>
</evidence>
<dbReference type="AlphaFoldDB" id="A0A1H3ZDE6"/>
<protein>
    <recommendedName>
        <fullName evidence="6">NADH-quinone oxidoreductase subunit N</fullName>
        <ecNumber evidence="6">7.1.1.-</ecNumber>
    </recommendedName>
    <alternativeName>
        <fullName evidence="6">NADH dehydrogenase I subunit N</fullName>
    </alternativeName>
    <alternativeName>
        <fullName evidence="6">NDH-1 subunit N</fullName>
    </alternativeName>
</protein>
<reference evidence="9 10" key="1">
    <citation type="submission" date="2016-10" db="EMBL/GenBank/DDBJ databases">
        <authorList>
            <person name="de Groot N.N."/>
        </authorList>
    </citation>
    <scope>NUCLEOTIDE SEQUENCE [LARGE SCALE GENOMIC DNA]</scope>
    <source>
        <strain evidence="9 10">DSM 15345</strain>
    </source>
</reference>
<feature type="transmembrane region" description="Helical" evidence="6">
    <location>
        <begin position="443"/>
        <end position="463"/>
    </location>
</feature>
<dbReference type="GO" id="GO:0048038">
    <property type="term" value="F:quinone binding"/>
    <property type="evidence" value="ECO:0007669"/>
    <property type="project" value="UniProtKB-KW"/>
</dbReference>
<dbReference type="Pfam" id="PF00361">
    <property type="entry name" value="Proton_antipo_M"/>
    <property type="match status" value="1"/>
</dbReference>
<dbReference type="NCBIfam" id="TIGR01770">
    <property type="entry name" value="NDH_I_N"/>
    <property type="match status" value="1"/>
</dbReference>
<feature type="transmembrane region" description="Helical" evidence="6">
    <location>
        <begin position="104"/>
        <end position="123"/>
    </location>
</feature>
<feature type="transmembrane region" description="Helical" evidence="6">
    <location>
        <begin position="35"/>
        <end position="55"/>
    </location>
</feature>
<dbReference type="Proteomes" id="UP000198703">
    <property type="component" value="Unassembled WGS sequence"/>
</dbReference>
<evidence type="ECO:0000313" key="10">
    <source>
        <dbReference type="Proteomes" id="UP000198703"/>
    </source>
</evidence>
<evidence type="ECO:0000256" key="6">
    <source>
        <dbReference type="HAMAP-Rule" id="MF_00445"/>
    </source>
</evidence>
<dbReference type="EMBL" id="FNQM01000003">
    <property type="protein sequence ID" value="SEA21401.1"/>
    <property type="molecule type" value="Genomic_DNA"/>
</dbReference>
<dbReference type="OrthoDB" id="9811718at2"/>
<dbReference type="STRING" id="89524.SAMN05444370_103483"/>
<feature type="transmembrane region" description="Helical" evidence="6">
    <location>
        <begin position="158"/>
        <end position="181"/>
    </location>
</feature>
<dbReference type="GO" id="GO:0050136">
    <property type="term" value="F:NADH dehydrogenase (quinone) (non-electrogenic) activity"/>
    <property type="evidence" value="ECO:0007669"/>
    <property type="project" value="UniProtKB-UniRule"/>
</dbReference>
<evidence type="ECO:0000256" key="1">
    <source>
        <dbReference type="ARBA" id="ARBA00002378"/>
    </source>
</evidence>
<feature type="transmembrane region" description="Helical" evidence="6">
    <location>
        <begin position="271"/>
        <end position="290"/>
    </location>
</feature>
<sequence length="482" mass="50015">MISADLALALPEILLAAASMALLMFGAYGGEDARAGQITTIMAALLVALGLNAALGVADARSAFGGAFVVDGFSRFAKALILLSAGIMLILSRDYMQRRGLLRFEYPVLIGLATLGMLVMVSAGDLMTLYMGLELQSLALYVVAALRRDGARSTEAGLKYFVLGALSSGLLLYGCSLIYGYTGSTNFAAIAQVVTAEGVGLGLLFGLVFLCAGLAFKVSAAPFHMWTPDVYEGAPTPVTAFFATAPKVAAGVLFARVLYDAFGDAADQWRQIIVFVALMSMFWGSVAAIGQSNLKRLMAYSSIGHMGFALVGLAAGTEAGASALLVYLAIYVVMNVGVFAFLMTMERDGRPVLQIEDLAGLASRAPGQALALGALMFSLAGIPPLGGFFAKYFVFVAAVEAGLAPLAVAGAIASVIGAFYYLRIVKIMYVDAEGEPLDGAMPLMNGAALAVSAVLISVGWLPFLDGFGLTLAGDAAAQALLR</sequence>
<feature type="transmembrane region" description="Helical" evidence="6">
    <location>
        <begin position="321"/>
        <end position="344"/>
    </location>
</feature>
<keyword evidence="6" id="KW-0520">NAD</keyword>
<comment type="function">
    <text evidence="1 6">NDH-1 shuttles electrons from NADH, via FMN and iron-sulfur (Fe-S) centers, to quinones in the respiratory chain. The immediate electron acceptor for the enzyme in this species is believed to be ubiquinone. Couples the redox reaction to proton translocation (for every two electrons transferred, four hydrogen ions are translocated across the cytoplasmic membrane), and thus conserves the redox energy in a proton gradient.</text>
</comment>
<evidence type="ECO:0000256" key="5">
    <source>
        <dbReference type="ARBA" id="ARBA00023136"/>
    </source>
</evidence>
<comment type="similarity">
    <text evidence="6">Belongs to the complex I subunit 2 family.</text>
</comment>
<feature type="transmembrane region" description="Helical" evidence="6">
    <location>
        <begin position="75"/>
        <end position="92"/>
    </location>
</feature>
<evidence type="ECO:0000256" key="2">
    <source>
        <dbReference type="ARBA" id="ARBA00004127"/>
    </source>
</evidence>
<feature type="transmembrane region" description="Helical" evidence="6">
    <location>
        <begin position="237"/>
        <end position="259"/>
    </location>
</feature>
<keyword evidence="3 6" id="KW-0812">Transmembrane</keyword>
<dbReference type="GO" id="GO:0012505">
    <property type="term" value="C:endomembrane system"/>
    <property type="evidence" value="ECO:0007669"/>
    <property type="project" value="UniProtKB-SubCell"/>
</dbReference>
<accession>A0A1H3ZDE6</accession>
<keyword evidence="6" id="KW-0813">Transport</keyword>
<dbReference type="HAMAP" id="MF_00445">
    <property type="entry name" value="NDH1_NuoN_1"/>
    <property type="match status" value="1"/>
</dbReference>
<evidence type="ECO:0000256" key="4">
    <source>
        <dbReference type="ARBA" id="ARBA00022989"/>
    </source>
</evidence>
<feature type="transmembrane region" description="Helical" evidence="6">
    <location>
        <begin position="297"/>
        <end position="315"/>
    </location>
</feature>
<feature type="transmembrane region" description="Helical" evidence="6">
    <location>
        <begin position="187"/>
        <end position="216"/>
    </location>
</feature>